<comment type="caution">
    <text evidence="7">The sequence shown here is derived from an EMBL/GenBank/DDBJ whole genome shotgun (WGS) entry which is preliminary data.</text>
</comment>
<keyword evidence="2" id="KW-0540">Nuclease</keyword>
<dbReference type="Gene3D" id="3.30.920.30">
    <property type="entry name" value="Hypothetical protein"/>
    <property type="match status" value="1"/>
</dbReference>
<reference evidence="7" key="1">
    <citation type="journal article" date="2017" name="Appl. Environ. Microbiol.">
        <title>Molecular characterization of an Endozoicomonas-like organism causing infection in king scallop Pecten maximus L.</title>
        <authorList>
            <person name="Cano I."/>
            <person name="van Aerle R."/>
            <person name="Ross S."/>
            <person name="Verner-Jeffreys D.W."/>
            <person name="Paley R.K."/>
            <person name="Rimmer G."/>
            <person name="Ryder D."/>
            <person name="Hooper P."/>
            <person name="Stone D."/>
            <person name="Feist S.W."/>
        </authorList>
    </citation>
    <scope>NUCLEOTIDE SEQUENCE</scope>
</reference>
<proteinExistence type="predicted"/>
<dbReference type="SUPFAM" id="SSF54786">
    <property type="entry name" value="YcfA/nrd intein domain"/>
    <property type="match status" value="1"/>
</dbReference>
<evidence type="ECO:0000256" key="6">
    <source>
        <dbReference type="ARBA" id="ARBA00023016"/>
    </source>
</evidence>
<keyword evidence="5" id="KW-0694">RNA-binding</keyword>
<evidence type="ECO:0000313" key="7">
    <source>
        <dbReference type="EMBL" id="PJE80655.1"/>
    </source>
</evidence>
<keyword evidence="3" id="KW-0255">Endonuclease</keyword>
<name>A0A2H9TBM5_9ZZZZ</name>
<keyword evidence="1" id="KW-1277">Toxin-antitoxin system</keyword>
<dbReference type="Pfam" id="PF07927">
    <property type="entry name" value="HicA_toxin"/>
    <property type="match status" value="1"/>
</dbReference>
<dbReference type="AlphaFoldDB" id="A0A2H9TBM5"/>
<evidence type="ECO:0000256" key="4">
    <source>
        <dbReference type="ARBA" id="ARBA00022801"/>
    </source>
</evidence>
<dbReference type="GO" id="GO:0003729">
    <property type="term" value="F:mRNA binding"/>
    <property type="evidence" value="ECO:0007669"/>
    <property type="project" value="InterPro"/>
</dbReference>
<protein>
    <recommendedName>
        <fullName evidence="8">YcfA-like protein</fullName>
    </recommendedName>
</protein>
<evidence type="ECO:0000256" key="1">
    <source>
        <dbReference type="ARBA" id="ARBA00022649"/>
    </source>
</evidence>
<keyword evidence="4" id="KW-0378">Hydrolase</keyword>
<dbReference type="GO" id="GO:0004519">
    <property type="term" value="F:endonuclease activity"/>
    <property type="evidence" value="ECO:0007669"/>
    <property type="project" value="UniProtKB-KW"/>
</dbReference>
<evidence type="ECO:0000256" key="5">
    <source>
        <dbReference type="ARBA" id="ARBA00022884"/>
    </source>
</evidence>
<dbReference type="InterPro" id="IPR012933">
    <property type="entry name" value="HicA_mRNA_interferase"/>
</dbReference>
<gene>
    <name evidence="7" type="ORF">CI610_00316</name>
</gene>
<keyword evidence="6" id="KW-0346">Stress response</keyword>
<sequence>MNSRELRKLVATKGCKFHRQGKGSHEIWMNKQGDKTAIPHPKNKVGSGLLKKILKWAEG</sequence>
<dbReference type="GO" id="GO:0016787">
    <property type="term" value="F:hydrolase activity"/>
    <property type="evidence" value="ECO:0007669"/>
    <property type="project" value="UniProtKB-KW"/>
</dbReference>
<evidence type="ECO:0000256" key="2">
    <source>
        <dbReference type="ARBA" id="ARBA00022722"/>
    </source>
</evidence>
<dbReference type="EMBL" id="NSIT01000009">
    <property type="protein sequence ID" value="PJE80655.1"/>
    <property type="molecule type" value="Genomic_DNA"/>
</dbReference>
<dbReference type="InterPro" id="IPR038570">
    <property type="entry name" value="HicA_sf"/>
</dbReference>
<evidence type="ECO:0000256" key="3">
    <source>
        <dbReference type="ARBA" id="ARBA00022759"/>
    </source>
</evidence>
<accession>A0A2H9TBM5</accession>
<evidence type="ECO:0008006" key="8">
    <source>
        <dbReference type="Google" id="ProtNLM"/>
    </source>
</evidence>
<organism evidence="7">
    <name type="scientific">invertebrate metagenome</name>
    <dbReference type="NCBI Taxonomy" id="1711999"/>
    <lineage>
        <taxon>unclassified sequences</taxon>
        <taxon>metagenomes</taxon>
        <taxon>organismal metagenomes</taxon>
    </lineage>
</organism>